<dbReference type="Proteomes" id="UP001334084">
    <property type="component" value="Chromosome 2"/>
</dbReference>
<accession>A0AAX4JA46</accession>
<dbReference type="KEGG" id="vnx:VNE69_02247"/>
<reference evidence="1" key="1">
    <citation type="journal article" date="2024" name="BMC Genomics">
        <title>Functional annotation of a divergent genome using sequence and structure-based similarity.</title>
        <authorList>
            <person name="Svedberg D."/>
            <person name="Winiger R.R."/>
            <person name="Berg A."/>
            <person name="Sharma H."/>
            <person name="Tellgren-Roth C."/>
            <person name="Debrunner-Vossbrinck B.A."/>
            <person name="Vossbrinck C.R."/>
            <person name="Barandun J."/>
        </authorList>
    </citation>
    <scope>NUCLEOTIDE SEQUENCE</scope>
    <source>
        <strain evidence="1">Illinois isolate</strain>
    </source>
</reference>
<keyword evidence="2" id="KW-1185">Reference proteome</keyword>
<dbReference type="GeneID" id="90540537"/>
<dbReference type="EMBL" id="CP142727">
    <property type="protein sequence ID" value="WUR02728.1"/>
    <property type="molecule type" value="Genomic_DNA"/>
</dbReference>
<name>A0AAX4JA46_9MICR</name>
<gene>
    <name evidence="1" type="ORF">VNE69_02247</name>
</gene>
<proteinExistence type="predicted"/>
<sequence>MFLFFSLAKCIKISKLTNIENIESVLGFTNEHIDAILGNTEEDIETILGINESKSIEETPEHLNSNYILHEAIAYKDNEQIDCDTGATYVSNELFINEKVPSRLIHQVNCDKESNNVPNEYPFHRKQSIISNKQKYCNFFENNVRNKNLIFYKKNHEEISQANYDDAADNMNIEDLMCKETLNEEDNDISFDVNIPNSFHVGFSDEEELNQRNLINNSNEICSISEQSGRTNGAEIYNIHPNTCDSAPTINKHKMLLRETILNKKGQNLNYDDNVRNIITSGVWLDPLLRELNLKFDQIKSQEFFFSQNIPTKKITVDFNRLDMKKIKQYRSYLTHIFPNFRISLTICAEKIKKQVISLTSHDNELIIKSLNFIISVSKFVIPKSRRLQIKNRSFELLYYLSLDYWRIEKIVVDLNLPDLIELVYFSFENKITGIDIREKQILADLMILLVNFDSFYRQRASLCGRIKDLCEIIGRKHDIIVN</sequence>
<dbReference type="AlphaFoldDB" id="A0AAX4JA46"/>
<evidence type="ECO:0000313" key="2">
    <source>
        <dbReference type="Proteomes" id="UP001334084"/>
    </source>
</evidence>
<protein>
    <submittedName>
        <fullName evidence="1">Uncharacterized protein</fullName>
    </submittedName>
</protein>
<evidence type="ECO:0000313" key="1">
    <source>
        <dbReference type="EMBL" id="WUR02728.1"/>
    </source>
</evidence>
<organism evidence="1 2">
    <name type="scientific">Vairimorpha necatrix</name>
    <dbReference type="NCBI Taxonomy" id="6039"/>
    <lineage>
        <taxon>Eukaryota</taxon>
        <taxon>Fungi</taxon>
        <taxon>Fungi incertae sedis</taxon>
        <taxon>Microsporidia</taxon>
        <taxon>Nosematidae</taxon>
        <taxon>Vairimorpha</taxon>
    </lineage>
</organism>
<dbReference type="RefSeq" id="XP_065328873.1">
    <property type="nucleotide sequence ID" value="XM_065472801.1"/>
</dbReference>